<evidence type="ECO:0000313" key="5">
    <source>
        <dbReference type="Proteomes" id="UP000602442"/>
    </source>
</evidence>
<dbReference type="EMBL" id="JAEANY010000002">
    <property type="protein sequence ID" value="MBH5322748.1"/>
    <property type="molecule type" value="Genomic_DNA"/>
</dbReference>
<feature type="domain" description="Methyltransferase" evidence="3">
    <location>
        <begin position="73"/>
        <end position="182"/>
    </location>
</feature>
<dbReference type="GO" id="GO:0008168">
    <property type="term" value="F:methyltransferase activity"/>
    <property type="evidence" value="ECO:0007669"/>
    <property type="project" value="UniProtKB-KW"/>
</dbReference>
<dbReference type="Gene3D" id="3.40.50.150">
    <property type="entry name" value="Vaccinia Virus protein VP39"/>
    <property type="match status" value="1"/>
</dbReference>
<organism evidence="4 5">
    <name type="scientific">Aurantiacibacter sediminis</name>
    <dbReference type="NCBI Taxonomy" id="2793064"/>
    <lineage>
        <taxon>Bacteria</taxon>
        <taxon>Pseudomonadati</taxon>
        <taxon>Pseudomonadota</taxon>
        <taxon>Alphaproteobacteria</taxon>
        <taxon>Sphingomonadales</taxon>
        <taxon>Erythrobacteraceae</taxon>
        <taxon>Aurantiacibacter</taxon>
    </lineage>
</organism>
<dbReference type="GO" id="GO:0032259">
    <property type="term" value="P:methylation"/>
    <property type="evidence" value="ECO:0007669"/>
    <property type="project" value="UniProtKB-KW"/>
</dbReference>
<feature type="signal peptide" evidence="2">
    <location>
        <begin position="1"/>
        <end position="20"/>
    </location>
</feature>
<comment type="caution">
    <text evidence="4">The sequence shown here is derived from an EMBL/GenBank/DDBJ whole genome shotgun (WGS) entry which is preliminary data.</text>
</comment>
<dbReference type="SUPFAM" id="SSF53335">
    <property type="entry name" value="S-adenosyl-L-methionine-dependent methyltransferases"/>
    <property type="match status" value="1"/>
</dbReference>
<sequence>MSRGIAIRILAGFGLCAALAACDTAADNRPASSQDFPRAYRPVSEVGSNAFSTETARDDRGEAETVMDQAAITEGMTVADIGAGEGYYTVRLSARVGPEGRVLAQDIDDGALRRLGGRVERERLDNVSVITGGIDDPNLPPDSFDRIFMVHMYHEITEPYAFIWRMRPALREGGQVIVVDVDRPTDQHGINPQLLFCEFERVGYRLVEFIRKPEIAGYYAQFEVVGERPDPRDIEPCVQPGEDFDQMTIEEPVGETASQSVSSGENNDI</sequence>
<feature type="compositionally biased region" description="Polar residues" evidence="1">
    <location>
        <begin position="256"/>
        <end position="269"/>
    </location>
</feature>
<evidence type="ECO:0000259" key="3">
    <source>
        <dbReference type="Pfam" id="PF13847"/>
    </source>
</evidence>
<keyword evidence="5" id="KW-1185">Reference proteome</keyword>
<keyword evidence="4" id="KW-0808">Transferase</keyword>
<dbReference type="InterPro" id="IPR025714">
    <property type="entry name" value="Methyltranfer_dom"/>
</dbReference>
<dbReference type="InterPro" id="IPR029063">
    <property type="entry name" value="SAM-dependent_MTases_sf"/>
</dbReference>
<name>A0ABS0N457_9SPHN</name>
<dbReference type="Proteomes" id="UP000602442">
    <property type="component" value="Unassembled WGS sequence"/>
</dbReference>
<proteinExistence type="predicted"/>
<dbReference type="PROSITE" id="PS51257">
    <property type="entry name" value="PROKAR_LIPOPROTEIN"/>
    <property type="match status" value="1"/>
</dbReference>
<gene>
    <name evidence="4" type="ORF">I5L03_09130</name>
</gene>
<reference evidence="4 5" key="1">
    <citation type="submission" date="2020-11" db="EMBL/GenBank/DDBJ databases">
        <title>Erythrobacter sediminis sp. nov., a marine bacterium from a tidal flat of Garorim Bay.</title>
        <authorList>
            <person name="Kim D."/>
            <person name="Yoo Y."/>
            <person name="Kim J.-J."/>
        </authorList>
    </citation>
    <scope>NUCLEOTIDE SEQUENCE [LARGE SCALE GENOMIC DNA]</scope>
    <source>
        <strain evidence="4 5">JGD-13</strain>
    </source>
</reference>
<protein>
    <submittedName>
        <fullName evidence="4">Class I SAM-dependent methyltransferase</fullName>
    </submittedName>
</protein>
<evidence type="ECO:0000256" key="2">
    <source>
        <dbReference type="SAM" id="SignalP"/>
    </source>
</evidence>
<keyword evidence="2" id="KW-0732">Signal</keyword>
<feature type="chain" id="PRO_5046777122" evidence="2">
    <location>
        <begin position="21"/>
        <end position="269"/>
    </location>
</feature>
<keyword evidence="4" id="KW-0489">Methyltransferase</keyword>
<evidence type="ECO:0000313" key="4">
    <source>
        <dbReference type="EMBL" id="MBH5322748.1"/>
    </source>
</evidence>
<dbReference type="PANTHER" id="PTHR43861">
    <property type="entry name" value="TRANS-ACONITATE 2-METHYLTRANSFERASE-RELATED"/>
    <property type="match status" value="1"/>
</dbReference>
<feature type="region of interest" description="Disordered" evidence="1">
    <location>
        <begin position="248"/>
        <end position="269"/>
    </location>
</feature>
<dbReference type="CDD" id="cd02440">
    <property type="entry name" value="AdoMet_MTases"/>
    <property type="match status" value="1"/>
</dbReference>
<dbReference type="RefSeq" id="WP_197921426.1">
    <property type="nucleotide sequence ID" value="NZ_CAWPTA010000007.1"/>
</dbReference>
<evidence type="ECO:0000256" key="1">
    <source>
        <dbReference type="SAM" id="MobiDB-lite"/>
    </source>
</evidence>
<accession>A0ABS0N457</accession>
<dbReference type="Pfam" id="PF13847">
    <property type="entry name" value="Methyltransf_31"/>
    <property type="match status" value="1"/>
</dbReference>